<organism evidence="2">
    <name type="scientific">Medioppia subpectinata</name>
    <dbReference type="NCBI Taxonomy" id="1979941"/>
    <lineage>
        <taxon>Eukaryota</taxon>
        <taxon>Metazoa</taxon>
        <taxon>Ecdysozoa</taxon>
        <taxon>Arthropoda</taxon>
        <taxon>Chelicerata</taxon>
        <taxon>Arachnida</taxon>
        <taxon>Acari</taxon>
        <taxon>Acariformes</taxon>
        <taxon>Sarcoptiformes</taxon>
        <taxon>Oribatida</taxon>
        <taxon>Brachypylina</taxon>
        <taxon>Oppioidea</taxon>
        <taxon>Oppiidae</taxon>
        <taxon>Medioppia</taxon>
    </lineage>
</organism>
<dbReference type="EMBL" id="CAJPIZ010002875">
    <property type="protein sequence ID" value="CAG2105623.1"/>
    <property type="molecule type" value="Genomic_DNA"/>
</dbReference>
<proteinExistence type="inferred from homology"/>
<dbReference type="GO" id="GO:0005773">
    <property type="term" value="C:vacuole"/>
    <property type="evidence" value="ECO:0007669"/>
    <property type="project" value="GOC"/>
</dbReference>
<dbReference type="Gene3D" id="3.40.50.1460">
    <property type="match status" value="2"/>
</dbReference>
<protein>
    <recommendedName>
        <fullName evidence="4">Legumain</fullName>
    </recommendedName>
</protein>
<dbReference type="Proteomes" id="UP000759131">
    <property type="component" value="Unassembled WGS sequence"/>
</dbReference>
<dbReference type="PANTHER" id="PTHR12000:SF21">
    <property type="entry name" value="LEGUMAIN-RELATED"/>
    <property type="match status" value="1"/>
</dbReference>
<dbReference type="GO" id="GO:0051603">
    <property type="term" value="P:proteolysis involved in protein catabolic process"/>
    <property type="evidence" value="ECO:0007669"/>
    <property type="project" value="TreeGrafter"/>
</dbReference>
<evidence type="ECO:0000313" key="3">
    <source>
        <dbReference type="Proteomes" id="UP000759131"/>
    </source>
</evidence>
<dbReference type="PRINTS" id="PR00776">
    <property type="entry name" value="HEMOGLOBNASE"/>
</dbReference>
<dbReference type="GO" id="GO:0006624">
    <property type="term" value="P:vacuolar protein processing"/>
    <property type="evidence" value="ECO:0007669"/>
    <property type="project" value="TreeGrafter"/>
</dbReference>
<sequence length="321" mass="36180">MLSVNGVPFIPQSDPGSNGKNWVVLCAGSGEWLNYFVQADIYHAYQLVRSQGIPDENIIVMHIDDVAHNPSNPTPGIVVNHDNGTDVYHAVTKHYTGDHVTVKNFLGVLQSDQELVKQGKNVVNSGPNERIFVYITDTDLYSIRFGEIVITNGIVSEFKGPTLYLLSNGEKEVVLFPNNTVLHAEELNNVLKTMHTNKRFSHMVFYLGSCLAGSIFANYLPADINVYALAASRPDEYGAQYSYDYLHRAFTASYFATMWFENSQIYYPDMESLNDQYQYIADRPNLTISGWWPSGTNTTFVMDWTQHALQYGNKYIGQQLG</sequence>
<keyword evidence="3" id="KW-1185">Reference proteome</keyword>
<reference evidence="2" key="1">
    <citation type="submission" date="2020-11" db="EMBL/GenBank/DDBJ databases">
        <authorList>
            <person name="Tran Van P."/>
        </authorList>
    </citation>
    <scope>NUCLEOTIDE SEQUENCE</scope>
</reference>
<dbReference type="OrthoDB" id="192611at2759"/>
<dbReference type="Pfam" id="PF01650">
    <property type="entry name" value="Peptidase_C13"/>
    <property type="match status" value="2"/>
</dbReference>
<evidence type="ECO:0008006" key="4">
    <source>
        <dbReference type="Google" id="ProtNLM"/>
    </source>
</evidence>
<name>A0A7R9PYP7_9ACAR</name>
<evidence type="ECO:0000256" key="1">
    <source>
        <dbReference type="ARBA" id="ARBA00009941"/>
    </source>
</evidence>
<dbReference type="PANTHER" id="PTHR12000">
    <property type="entry name" value="HEMOGLOBINASE FAMILY MEMBER"/>
    <property type="match status" value="1"/>
</dbReference>
<comment type="similarity">
    <text evidence="1">Belongs to the peptidase C13 family.</text>
</comment>
<dbReference type="InterPro" id="IPR001096">
    <property type="entry name" value="Peptidase_C13"/>
</dbReference>
<evidence type="ECO:0000313" key="2">
    <source>
        <dbReference type="EMBL" id="CAD7625193.1"/>
    </source>
</evidence>
<dbReference type="GO" id="GO:0004197">
    <property type="term" value="F:cysteine-type endopeptidase activity"/>
    <property type="evidence" value="ECO:0007669"/>
    <property type="project" value="TreeGrafter"/>
</dbReference>
<gene>
    <name evidence="2" type="ORF">OSB1V03_LOCUS5629</name>
</gene>
<accession>A0A7R9PYP7</accession>
<dbReference type="AlphaFoldDB" id="A0A7R9PYP7"/>
<dbReference type="PIRSF" id="PIRSF019663">
    <property type="entry name" value="Legumain"/>
    <property type="match status" value="1"/>
</dbReference>
<dbReference type="EMBL" id="OC857450">
    <property type="protein sequence ID" value="CAD7625193.1"/>
    <property type="molecule type" value="Genomic_DNA"/>
</dbReference>